<keyword evidence="2" id="KW-0472">Membrane</keyword>
<dbReference type="Pfam" id="PF13568">
    <property type="entry name" value="OMP_b-brl_2"/>
    <property type="match status" value="1"/>
</dbReference>
<dbReference type="STRING" id="1685010.A0O34_08785"/>
<keyword evidence="5" id="KW-1185">Reference proteome</keyword>
<keyword evidence="2" id="KW-0812">Transmembrane</keyword>
<keyword evidence="2" id="KW-1133">Transmembrane helix</keyword>
<feature type="region of interest" description="Disordered" evidence="1">
    <location>
        <begin position="84"/>
        <end position="119"/>
    </location>
</feature>
<dbReference type="Proteomes" id="UP000077824">
    <property type="component" value="Chromosome"/>
</dbReference>
<evidence type="ECO:0000259" key="3">
    <source>
        <dbReference type="Pfam" id="PF13568"/>
    </source>
</evidence>
<evidence type="ECO:0000256" key="1">
    <source>
        <dbReference type="SAM" id="MobiDB-lite"/>
    </source>
</evidence>
<gene>
    <name evidence="4" type="ORF">A0O34_08785</name>
</gene>
<dbReference type="AlphaFoldDB" id="A0A172XUS5"/>
<organism evidence="4 5">
    <name type="scientific">Chryseobacterium glaciei</name>
    <dbReference type="NCBI Taxonomy" id="1685010"/>
    <lineage>
        <taxon>Bacteria</taxon>
        <taxon>Pseudomonadati</taxon>
        <taxon>Bacteroidota</taxon>
        <taxon>Flavobacteriia</taxon>
        <taxon>Flavobacteriales</taxon>
        <taxon>Weeksellaceae</taxon>
        <taxon>Chryseobacterium group</taxon>
        <taxon>Chryseobacterium</taxon>
    </lineage>
</organism>
<name>A0A172XUS5_9FLAO</name>
<accession>A0A172XUS5</accession>
<protein>
    <recommendedName>
        <fullName evidence="3">Outer membrane protein beta-barrel domain-containing protein</fullName>
    </recommendedName>
</protein>
<dbReference type="EMBL" id="CP015199">
    <property type="protein sequence ID" value="ANF50612.1"/>
    <property type="molecule type" value="Genomic_DNA"/>
</dbReference>
<evidence type="ECO:0000256" key="2">
    <source>
        <dbReference type="SAM" id="Phobius"/>
    </source>
</evidence>
<proteinExistence type="predicted"/>
<evidence type="ECO:0000313" key="4">
    <source>
        <dbReference type="EMBL" id="ANF50612.1"/>
    </source>
</evidence>
<dbReference type="SUPFAM" id="SSF56925">
    <property type="entry name" value="OMPA-like"/>
    <property type="match status" value="1"/>
</dbReference>
<reference evidence="4 5" key="1">
    <citation type="submission" date="2016-04" db="EMBL/GenBank/DDBJ databases">
        <title>Complete Genome Sequence of Chryseobacterium sp. IHBB 10212.</title>
        <authorList>
            <person name="Pal M."/>
            <person name="Swarnkar M.K."/>
            <person name="Kaushal K."/>
            <person name="Chhibber S."/>
            <person name="Singh A.K."/>
            <person name="Gulati A."/>
        </authorList>
    </citation>
    <scope>NUCLEOTIDE SEQUENCE [LARGE SCALE GENOMIC DNA]</scope>
    <source>
        <strain evidence="4 5">IHBB 10212</strain>
    </source>
</reference>
<sequence length="454" mass="50043">MEDHTDDVPEGLWDNIKDDLFSEDDNDKITALPIIGNDLKAKDKNTSTFTSKKLIYRISAVAAVIAMFFIGGKILDFYNNEKENSPKIASSKKGNRVESASHSSENKNSPNGVNDLIDSNLFKGNSSSNKITSNKISTNNSFNEVLNNHNEILKNRINYSGNQNQNTTTGSINQNNQIAQQENVIIDNNQSINDIKDPVSHEEKEFKDKFESIQEQKIAKKQSKKPWMLSLLTGNTSGSSSEQFPGYATISGSPMNVGDMFYASNDGDPFVQVVLANQNKEVEARIRHKVPVTLGVSMYYSLGKKWGIGTGINYTKLSSELRSGSDANLIKSDQSVHYIGVPVQVNYNVIKKGAFTGYVTAGAIVEKAVAGGVTTKYIVNNEVKEEKKEGLEAKPVQFSVNSGVGLQIKVVNKIGIYAEPGIGYHFKDDSSLNTIYKEKPLNFNVKFGIRLLID</sequence>
<feature type="compositionally biased region" description="Polar residues" evidence="1">
    <location>
        <begin position="98"/>
        <end position="112"/>
    </location>
</feature>
<dbReference type="KEGG" id="chh:A0O34_08785"/>
<dbReference type="InterPro" id="IPR025665">
    <property type="entry name" value="Beta-barrel_OMP_2"/>
</dbReference>
<feature type="domain" description="Outer membrane protein beta-barrel" evidence="3">
    <location>
        <begin position="283"/>
        <end position="416"/>
    </location>
</feature>
<dbReference type="InterPro" id="IPR011250">
    <property type="entry name" value="OMP/PagP_B-barrel"/>
</dbReference>
<evidence type="ECO:0000313" key="5">
    <source>
        <dbReference type="Proteomes" id="UP000077824"/>
    </source>
</evidence>
<feature type="transmembrane region" description="Helical" evidence="2">
    <location>
        <begin position="54"/>
        <end position="75"/>
    </location>
</feature>